<dbReference type="Pfam" id="PF14111">
    <property type="entry name" value="DUF4283"/>
    <property type="match status" value="1"/>
</dbReference>
<evidence type="ECO:0000256" key="1">
    <source>
        <dbReference type="SAM" id="MobiDB-lite"/>
    </source>
</evidence>
<keyword evidence="3" id="KW-0269">Exonuclease</keyword>
<feature type="compositionally biased region" description="Polar residues" evidence="1">
    <location>
        <begin position="293"/>
        <end position="311"/>
    </location>
</feature>
<comment type="caution">
    <text evidence="3">The sequence shown here is derived from an EMBL/GenBank/DDBJ whole genome shotgun (WGS) entry which is preliminary data.</text>
</comment>
<dbReference type="PANTHER" id="PTHR31286:SF180">
    <property type="entry name" value="OS10G0362600 PROTEIN"/>
    <property type="match status" value="1"/>
</dbReference>
<protein>
    <submittedName>
        <fullName evidence="3">Rna exonuclease</fullName>
    </submittedName>
</protein>
<reference evidence="3 4" key="1">
    <citation type="submission" date="2020-06" db="EMBL/GenBank/DDBJ databases">
        <title>Transcriptomic and genomic resources for Thalictrum thalictroides and T. hernandezii: Facilitating candidate gene discovery in an emerging model plant lineage.</title>
        <authorList>
            <person name="Arias T."/>
            <person name="Riano-Pachon D.M."/>
            <person name="Di Stilio V.S."/>
        </authorList>
    </citation>
    <scope>NUCLEOTIDE SEQUENCE [LARGE SCALE GENOMIC DNA]</scope>
    <source>
        <strain evidence="4">cv. WT478/WT964</strain>
        <tissue evidence="3">Leaves</tissue>
    </source>
</reference>
<proteinExistence type="predicted"/>
<gene>
    <name evidence="3" type="ORF">FRX31_023327</name>
</gene>
<dbReference type="PANTHER" id="PTHR31286">
    <property type="entry name" value="GLYCINE-RICH CELL WALL STRUCTURAL PROTEIN 1.8-LIKE"/>
    <property type="match status" value="1"/>
</dbReference>
<dbReference type="OrthoDB" id="1939300at2759"/>
<organism evidence="3 4">
    <name type="scientific">Thalictrum thalictroides</name>
    <name type="common">Rue-anemone</name>
    <name type="synonym">Anemone thalictroides</name>
    <dbReference type="NCBI Taxonomy" id="46969"/>
    <lineage>
        <taxon>Eukaryota</taxon>
        <taxon>Viridiplantae</taxon>
        <taxon>Streptophyta</taxon>
        <taxon>Embryophyta</taxon>
        <taxon>Tracheophyta</taxon>
        <taxon>Spermatophyta</taxon>
        <taxon>Magnoliopsida</taxon>
        <taxon>Ranunculales</taxon>
        <taxon>Ranunculaceae</taxon>
        <taxon>Thalictroideae</taxon>
        <taxon>Thalictrum</taxon>
    </lineage>
</organism>
<feature type="domain" description="DUF4283" evidence="2">
    <location>
        <begin position="67"/>
        <end position="145"/>
    </location>
</feature>
<evidence type="ECO:0000259" key="2">
    <source>
        <dbReference type="Pfam" id="PF14111"/>
    </source>
</evidence>
<keyword evidence="3" id="KW-0378">Hydrolase</keyword>
<dbReference type="GO" id="GO:0004527">
    <property type="term" value="F:exonuclease activity"/>
    <property type="evidence" value="ECO:0007669"/>
    <property type="project" value="UniProtKB-KW"/>
</dbReference>
<dbReference type="InterPro" id="IPR040256">
    <property type="entry name" value="At4g02000-like"/>
</dbReference>
<dbReference type="InterPro" id="IPR025558">
    <property type="entry name" value="DUF4283"/>
</dbReference>
<name>A0A7J6VPR9_THATH</name>
<keyword evidence="3" id="KW-0540">Nuclease</keyword>
<evidence type="ECO:0000313" key="3">
    <source>
        <dbReference type="EMBL" id="KAF5187086.1"/>
    </source>
</evidence>
<feature type="region of interest" description="Disordered" evidence="1">
    <location>
        <begin position="287"/>
        <end position="311"/>
    </location>
</feature>
<feature type="non-terminal residue" evidence="3">
    <location>
        <position position="696"/>
    </location>
</feature>
<sequence length="696" mass="78656">MANPSSSMAVSKAPMQVNDVSKATGTWSSLFLHGNASKLKTTLNHFKPVVIDGVAEVPEAVIEKSSKEWEEYMVGFFIGKRLPYPLVKDVLQKQWKLQNFEMVADDDLFYFKFQSEDDKIMVIDKGPIFIAGRLFVLKFWSPEVDKGKNLISSVPIWVKFENVPKRLWSEEGLGFIASLLGRPVCLDDATLKKTRLKFAKVCIEVDLECPFPKSLKIKLGGEIVDIKVDYTWIPSKCSKCASFGHLSNKCTRKLSTTWQAVADIAGPSCIRNSQGIEVPASKIVERLSPPSSPSKVALQSSERSSPISPTNRFSCLQDIPDDIIEEDDKETSLVVYEAPVAEKDIENLQSNDLITNETLLLEQPVEGALVNEGIQIVVPEGAQSDRHSNVVAMREATVDCEISRVIEGVETAMLSNVVVGDEVGASHVNLTHEVDEEFSAQDVLESEPEILDKFEREKEMYQALVDYGENQEEVFDSDHDSEEEIEVFKDHIMKEPLPVVFENPTMFNDISEGEVSRNVEPIAESTKRPREAWNTPVYANSMQVLMIKQKILKKKLKVWAKQHCSLLHEKVQLALVQLESVQLQLHNSPTDVALCRMERQLLKKYCNLAAAEHNQIRQQSGCDWLTMGDRPTSYFHFAVKERRNRKAIRSLDDRMGNKLNTEIEIVREITSYYKEILGVADSEVDLDIIRELNFNQ</sequence>
<evidence type="ECO:0000313" key="4">
    <source>
        <dbReference type="Proteomes" id="UP000554482"/>
    </source>
</evidence>
<dbReference type="AlphaFoldDB" id="A0A7J6VPR9"/>
<dbReference type="EMBL" id="JABWDY010028454">
    <property type="protein sequence ID" value="KAF5187086.1"/>
    <property type="molecule type" value="Genomic_DNA"/>
</dbReference>
<keyword evidence="4" id="KW-1185">Reference proteome</keyword>
<accession>A0A7J6VPR9</accession>
<dbReference type="Proteomes" id="UP000554482">
    <property type="component" value="Unassembled WGS sequence"/>
</dbReference>